<dbReference type="AlphaFoldDB" id="A0A5C8HRV8"/>
<evidence type="ECO:0000313" key="2">
    <source>
        <dbReference type="Proteomes" id="UP000321196"/>
    </source>
</evidence>
<comment type="caution">
    <text evidence="1">The sequence shown here is derived from an EMBL/GenBank/DDBJ whole genome shotgun (WGS) entry which is preliminary data.</text>
</comment>
<organism evidence="1 2">
    <name type="scientific">Microbacterium mitrae</name>
    <dbReference type="NCBI Taxonomy" id="664640"/>
    <lineage>
        <taxon>Bacteria</taxon>
        <taxon>Bacillati</taxon>
        <taxon>Actinomycetota</taxon>
        <taxon>Actinomycetes</taxon>
        <taxon>Micrococcales</taxon>
        <taxon>Microbacteriaceae</taxon>
        <taxon>Microbacterium</taxon>
    </lineage>
</organism>
<gene>
    <name evidence="1" type="ORF">FVP60_02045</name>
</gene>
<accession>A0A5C8HRV8</accession>
<proteinExistence type="predicted"/>
<reference evidence="1 2" key="1">
    <citation type="submission" date="2019-08" db="EMBL/GenBank/DDBJ databases">
        <authorList>
            <person name="Dong K."/>
        </authorList>
    </citation>
    <scope>NUCLEOTIDE SEQUENCE [LARGE SCALE GENOMIC DNA]</scope>
    <source>
        <strain evidence="1 2">M4-8</strain>
    </source>
</reference>
<keyword evidence="2" id="KW-1185">Reference proteome</keyword>
<protein>
    <submittedName>
        <fullName evidence="1">Uncharacterized protein</fullName>
    </submittedName>
</protein>
<dbReference type="Proteomes" id="UP000321196">
    <property type="component" value="Unassembled WGS sequence"/>
</dbReference>
<evidence type="ECO:0000313" key="1">
    <source>
        <dbReference type="EMBL" id="TXK05793.1"/>
    </source>
</evidence>
<dbReference type="EMBL" id="VRSW01000001">
    <property type="protein sequence ID" value="TXK05793.1"/>
    <property type="molecule type" value="Genomic_DNA"/>
</dbReference>
<dbReference type="RefSeq" id="WP_222705885.1">
    <property type="nucleotide sequence ID" value="NZ_VRSW01000001.1"/>
</dbReference>
<name>A0A5C8HRV8_9MICO</name>
<sequence>MVENPLAMPQRNDTRFRLVLFADATLEVTAYDISGASLEFALDAARQLSRHDEVMWALAVVDQESAVEPALLWISGSDYSQTPKTPNQWRHRRDMQDRYLMAKSRRRLPLLLPDGRRSIRMFAEWGRLWGLWESFSESYVLDPSSLGLSAELGDELYAWNDAFNDREVDDPLPSSWRDEGLALYDRLQRELAGVAEVRPEFLL</sequence>